<dbReference type="SUPFAM" id="SSF51366">
    <property type="entry name" value="Ribulose-phoshate binding barrel"/>
    <property type="match status" value="1"/>
</dbReference>
<feature type="non-terminal residue" evidence="1">
    <location>
        <position position="1"/>
    </location>
</feature>
<accession>A0A831LE61</accession>
<organism evidence="1">
    <name type="scientific">Methanofollis liminatans</name>
    <dbReference type="NCBI Taxonomy" id="2201"/>
    <lineage>
        <taxon>Archaea</taxon>
        <taxon>Methanobacteriati</taxon>
        <taxon>Methanobacteriota</taxon>
        <taxon>Stenosarchaea group</taxon>
        <taxon>Methanomicrobia</taxon>
        <taxon>Methanomicrobiales</taxon>
        <taxon>Methanomicrobiaceae</taxon>
        <taxon>Methanofollis</taxon>
    </lineage>
</organism>
<dbReference type="InterPro" id="IPR011060">
    <property type="entry name" value="RibuloseP-bd_barrel"/>
</dbReference>
<dbReference type="EMBL" id="DSBY01000014">
    <property type="protein sequence ID" value="HDS62571.1"/>
    <property type="molecule type" value="Genomic_DNA"/>
</dbReference>
<reference evidence="1" key="1">
    <citation type="journal article" date="2020" name="mSystems">
        <title>Genome- and Community-Level Interaction Insights into Carbon Utilization and Element Cycling Functions of Hydrothermarchaeota in Hydrothermal Sediment.</title>
        <authorList>
            <person name="Zhou Z."/>
            <person name="Liu Y."/>
            <person name="Xu W."/>
            <person name="Pan J."/>
            <person name="Luo Z.H."/>
            <person name="Li M."/>
        </authorList>
    </citation>
    <scope>NUCLEOTIDE SEQUENCE</scope>
    <source>
        <strain evidence="1">SpSt-1183</strain>
    </source>
</reference>
<dbReference type="Proteomes" id="UP000885648">
    <property type="component" value="Unassembled WGS sequence"/>
</dbReference>
<gene>
    <name evidence="1" type="ORF">ENN52_00255</name>
</gene>
<protein>
    <submittedName>
        <fullName evidence="1">Tryptophan synthase subunit alpha</fullName>
    </submittedName>
</protein>
<dbReference type="Gene3D" id="3.20.20.70">
    <property type="entry name" value="Aldolase class I"/>
    <property type="match status" value="1"/>
</dbReference>
<dbReference type="InterPro" id="IPR013785">
    <property type="entry name" value="Aldolase_TIM"/>
</dbReference>
<proteinExistence type="predicted"/>
<sequence>SRSEHVREIADAGADAAIVGSAVVRIIGEHGGDAAAMQAALRAYVAGMRAAARRSGALGVYLR</sequence>
<dbReference type="UniPathway" id="UPA00035">
    <property type="reaction ID" value="UER00044"/>
</dbReference>
<name>A0A831LE61_9EURY</name>
<evidence type="ECO:0000313" key="1">
    <source>
        <dbReference type="EMBL" id="HDS62571.1"/>
    </source>
</evidence>
<dbReference type="GO" id="GO:0004834">
    <property type="term" value="F:tryptophan synthase activity"/>
    <property type="evidence" value="ECO:0007669"/>
    <property type="project" value="UniProtKB-EC"/>
</dbReference>
<comment type="caution">
    <text evidence="1">The sequence shown here is derived from an EMBL/GenBank/DDBJ whole genome shotgun (WGS) entry which is preliminary data.</text>
</comment>
<dbReference type="AlphaFoldDB" id="A0A831LE61"/>